<dbReference type="SUPFAM" id="SSF51197">
    <property type="entry name" value="Clavaminate synthase-like"/>
    <property type="match status" value="1"/>
</dbReference>
<dbReference type="PROSITE" id="PS51184">
    <property type="entry name" value="JMJC"/>
    <property type="match status" value="1"/>
</dbReference>
<proteinExistence type="predicted"/>
<dbReference type="AlphaFoldDB" id="A0A0B6RK47"/>
<dbReference type="HOGENOM" id="CLU_672085_0_0_4"/>
<accession>A0A0B6RK47</accession>
<keyword evidence="3" id="KW-1185">Reference proteome</keyword>
<gene>
    <name evidence="2" type="ORF">BGL_1c11800</name>
</gene>
<dbReference type="KEGG" id="bgp:BGL_1c11800"/>
<protein>
    <recommendedName>
        <fullName evidence="1">JmjC domain-containing protein</fullName>
    </recommendedName>
</protein>
<feature type="domain" description="JmjC" evidence="1">
    <location>
        <begin position="114"/>
        <end position="259"/>
    </location>
</feature>
<dbReference type="PANTHER" id="PTHR12461:SF105">
    <property type="entry name" value="HYPOXIA-INDUCIBLE FACTOR 1-ALPHA INHIBITOR"/>
    <property type="match status" value="1"/>
</dbReference>
<dbReference type="SMART" id="SM00558">
    <property type="entry name" value="JmjC"/>
    <property type="match status" value="1"/>
</dbReference>
<evidence type="ECO:0000259" key="1">
    <source>
        <dbReference type="PROSITE" id="PS51184"/>
    </source>
</evidence>
<dbReference type="Gene3D" id="2.60.120.650">
    <property type="entry name" value="Cupin"/>
    <property type="match status" value="1"/>
</dbReference>
<sequence length="409" mass="45110">MNPRRDMMIPRVTRSEFADGYLARGRPAIITDALDAWRIAERWTPEALARNVAPSRRVTLSASSDGRYRFEPAQERSRAPVFRNTEVEFGAAVARLLEADQGEHIYLLQQSIPEVMPELLDQLVVPEWIAAQRPMINLWFGRGTETQLHFDYSNNFFAQLHGTKDFTLFSPDDTPHLYPYHHDAATAHLSNVDPGQPDLARHPAFARAEPLRFTMQPGELLYMPVFWWHHVRARDVSVSVNFWWYPSLRQIIDAPNATRALPGFYAGDRLAEFRAGFLDPAGLDFAQAGARFLEHGRLWGAGLLAIAALDQWGRQHAAPDAPARPAGSRLADLAADLAPVRAALLADASLSPSQREAVTYSAVLAAQLAEHHEDAVLDRGAIAALLDLLRAVAPSAVQDVGAAGVAAAS</sequence>
<dbReference type="Pfam" id="PF13621">
    <property type="entry name" value="Cupin_8"/>
    <property type="match status" value="1"/>
</dbReference>
<dbReference type="EMBL" id="CP002580">
    <property type="protein sequence ID" value="AJK45702.1"/>
    <property type="molecule type" value="Genomic_DNA"/>
</dbReference>
<name>A0A0B6RK47_BURPL</name>
<evidence type="ECO:0000313" key="2">
    <source>
        <dbReference type="EMBL" id="AJK45702.1"/>
    </source>
</evidence>
<dbReference type="PANTHER" id="PTHR12461">
    <property type="entry name" value="HYPOXIA-INDUCIBLE FACTOR 1 ALPHA INHIBITOR-RELATED"/>
    <property type="match status" value="1"/>
</dbReference>
<organism evidence="2 3">
    <name type="scientific">Burkholderia plantarii</name>
    <dbReference type="NCBI Taxonomy" id="41899"/>
    <lineage>
        <taxon>Bacteria</taxon>
        <taxon>Pseudomonadati</taxon>
        <taxon>Pseudomonadota</taxon>
        <taxon>Betaproteobacteria</taxon>
        <taxon>Burkholderiales</taxon>
        <taxon>Burkholderiaceae</taxon>
        <taxon>Burkholderia</taxon>
    </lineage>
</organism>
<dbReference type="InterPro" id="IPR041667">
    <property type="entry name" value="Cupin_8"/>
</dbReference>
<dbReference type="InterPro" id="IPR003347">
    <property type="entry name" value="JmjC_dom"/>
</dbReference>
<reference evidence="3" key="1">
    <citation type="submission" date="2011-03" db="EMBL/GenBank/DDBJ databases">
        <authorList>
            <person name="Voget S."/>
            <person name="Streit W.R."/>
            <person name="Jaeger K.E."/>
            <person name="Daniel R."/>
        </authorList>
    </citation>
    <scope>NUCLEOTIDE SEQUENCE [LARGE SCALE GENOMIC DNA]</scope>
    <source>
        <strain evidence="3">PG1</strain>
    </source>
</reference>
<evidence type="ECO:0000313" key="3">
    <source>
        <dbReference type="Proteomes" id="UP000031838"/>
    </source>
</evidence>
<reference evidence="2 3" key="2">
    <citation type="journal article" date="2016" name="Appl. Microbiol. Biotechnol.">
        <title>Mutations improving production and secretion of extracellular lipase by Burkholderia glumae PG1.</title>
        <authorList>
            <person name="Knapp A."/>
            <person name="Voget S."/>
            <person name="Gao R."/>
            <person name="Zaburannyi N."/>
            <person name="Krysciak D."/>
            <person name="Breuer M."/>
            <person name="Hauer B."/>
            <person name="Streit W.R."/>
            <person name="Muller R."/>
            <person name="Daniel R."/>
            <person name="Jaeger K.E."/>
        </authorList>
    </citation>
    <scope>NUCLEOTIDE SEQUENCE [LARGE SCALE GENOMIC DNA]</scope>
    <source>
        <strain evidence="2 3">PG1</strain>
    </source>
</reference>
<dbReference type="Proteomes" id="UP000031838">
    <property type="component" value="Chromosome 1"/>
</dbReference>